<keyword evidence="4" id="KW-1185">Reference proteome</keyword>
<reference evidence="3 4" key="1">
    <citation type="submission" date="2018-05" db="EMBL/GenBank/DDBJ databases">
        <authorList>
            <person name="Lanie J.A."/>
            <person name="Ng W.-L."/>
            <person name="Kazmierczak K.M."/>
            <person name="Andrzejewski T.M."/>
            <person name="Davidsen T.M."/>
            <person name="Wayne K.J."/>
            <person name="Tettelin H."/>
            <person name="Glass J.I."/>
            <person name="Rusch D."/>
            <person name="Podicherti R."/>
            <person name="Tsui H.-C.T."/>
            <person name="Winkler M.E."/>
        </authorList>
    </citation>
    <scope>NUCLEOTIDE SEQUENCE [LARGE SCALE GENOMIC DNA]</scope>
    <source>
        <strain evidence="3 4">BUT-10</strain>
    </source>
</reference>
<keyword evidence="2" id="KW-0732">Signal</keyword>
<feature type="compositionally biased region" description="Low complexity" evidence="1">
    <location>
        <begin position="31"/>
        <end position="45"/>
    </location>
</feature>
<evidence type="ECO:0000256" key="2">
    <source>
        <dbReference type="SAM" id="SignalP"/>
    </source>
</evidence>
<organism evidence="3 4">
    <name type="scientific">Phenylobacterium kunshanense</name>
    <dbReference type="NCBI Taxonomy" id="1445034"/>
    <lineage>
        <taxon>Bacteria</taxon>
        <taxon>Pseudomonadati</taxon>
        <taxon>Pseudomonadota</taxon>
        <taxon>Alphaproteobacteria</taxon>
        <taxon>Caulobacterales</taxon>
        <taxon>Caulobacteraceae</taxon>
        <taxon>Phenylobacterium</taxon>
    </lineage>
</organism>
<feature type="region of interest" description="Disordered" evidence="1">
    <location>
        <begin position="130"/>
        <end position="152"/>
    </location>
</feature>
<feature type="chain" id="PRO_5016267276" evidence="2">
    <location>
        <begin position="20"/>
        <end position="183"/>
    </location>
</feature>
<feature type="signal peptide" evidence="2">
    <location>
        <begin position="1"/>
        <end position="19"/>
    </location>
</feature>
<evidence type="ECO:0000313" key="4">
    <source>
        <dbReference type="Proteomes" id="UP000249524"/>
    </source>
</evidence>
<accession>A0A328BDU4</accession>
<dbReference type="EMBL" id="QFYS01000005">
    <property type="protein sequence ID" value="RAK64919.1"/>
    <property type="molecule type" value="Genomic_DNA"/>
</dbReference>
<comment type="caution">
    <text evidence="3">The sequence shown here is derived from an EMBL/GenBank/DDBJ whole genome shotgun (WGS) entry which is preliminary data.</text>
</comment>
<evidence type="ECO:0000256" key="1">
    <source>
        <dbReference type="SAM" id="MobiDB-lite"/>
    </source>
</evidence>
<evidence type="ECO:0000313" key="3">
    <source>
        <dbReference type="EMBL" id="RAK64919.1"/>
    </source>
</evidence>
<gene>
    <name evidence="3" type="ORF">DJ019_12995</name>
</gene>
<proteinExistence type="predicted"/>
<dbReference type="AlphaFoldDB" id="A0A328BDU4"/>
<dbReference type="RefSeq" id="WP_111276457.1">
    <property type="nucleotide sequence ID" value="NZ_QFYS01000005.1"/>
</dbReference>
<protein>
    <submittedName>
        <fullName evidence="3">Uncharacterized protein</fullName>
    </submittedName>
</protein>
<feature type="region of interest" description="Disordered" evidence="1">
    <location>
        <begin position="28"/>
        <end position="58"/>
    </location>
</feature>
<dbReference type="OrthoDB" id="7210891at2"/>
<dbReference type="PROSITE" id="PS51257">
    <property type="entry name" value="PROKAR_LIPOPROTEIN"/>
    <property type="match status" value="1"/>
</dbReference>
<dbReference type="Proteomes" id="UP000249524">
    <property type="component" value="Unassembled WGS sequence"/>
</dbReference>
<name>A0A328BDU4_9CAUL</name>
<sequence>MRIASLPCVLILMATTALTACDQPKWREKPAAAPGESAAPAATSPVRQIPSDPAGVPPGPDWASAVMGKTLRDAYPKTGICKGNTDIVQKTYAGQPAGIQIHGWGWDNAAKARVERVVLVDKTFKIVGAGQGGAARPDVPRSVPEVTDPNSGWNADAPVTAGPLDAFGVLTDGSICVLGHIEF</sequence>